<protein>
    <recommendedName>
        <fullName evidence="2">YCII-related domain-containing protein</fullName>
    </recommendedName>
</protein>
<evidence type="ECO:0000313" key="3">
    <source>
        <dbReference type="EMBL" id="SFF68350.1"/>
    </source>
</evidence>
<evidence type="ECO:0000256" key="1">
    <source>
        <dbReference type="ARBA" id="ARBA00007689"/>
    </source>
</evidence>
<evidence type="ECO:0000259" key="2">
    <source>
        <dbReference type="Pfam" id="PF03795"/>
    </source>
</evidence>
<dbReference type="RefSeq" id="WP_092202870.1">
    <property type="nucleotide sequence ID" value="NZ_FOND01000022.1"/>
</dbReference>
<feature type="domain" description="YCII-related" evidence="2">
    <location>
        <begin position="4"/>
        <end position="85"/>
    </location>
</feature>
<proteinExistence type="inferred from homology"/>
<keyword evidence="4" id="KW-1185">Reference proteome</keyword>
<comment type="similarity">
    <text evidence="1">Belongs to the YciI family.</text>
</comment>
<dbReference type="InterPro" id="IPR005545">
    <property type="entry name" value="YCII"/>
</dbReference>
<dbReference type="Proteomes" id="UP000198589">
    <property type="component" value="Unassembled WGS sequence"/>
</dbReference>
<accession>A0A1I2KQ24</accession>
<name>A0A1I2KQ24_9ACTN</name>
<dbReference type="STRING" id="1798228.SAMN05216574_12266"/>
<dbReference type="AlphaFoldDB" id="A0A1I2KQ24"/>
<dbReference type="InterPro" id="IPR011008">
    <property type="entry name" value="Dimeric_a/b-barrel"/>
</dbReference>
<dbReference type="EMBL" id="FOND01000022">
    <property type="protein sequence ID" value="SFF68350.1"/>
    <property type="molecule type" value="Genomic_DNA"/>
</dbReference>
<reference evidence="4" key="1">
    <citation type="submission" date="2016-10" db="EMBL/GenBank/DDBJ databases">
        <authorList>
            <person name="Varghese N."/>
            <person name="Submissions S."/>
        </authorList>
    </citation>
    <scope>NUCLEOTIDE SEQUENCE [LARGE SCALE GENOMIC DNA]</scope>
    <source>
        <strain evidence="4">DSM 46838</strain>
    </source>
</reference>
<evidence type="ECO:0000313" key="4">
    <source>
        <dbReference type="Proteomes" id="UP000198589"/>
    </source>
</evidence>
<dbReference type="Gene3D" id="3.30.70.1060">
    <property type="entry name" value="Dimeric alpha+beta barrel"/>
    <property type="match status" value="1"/>
</dbReference>
<dbReference type="Pfam" id="PF03795">
    <property type="entry name" value="YCII"/>
    <property type="match status" value="1"/>
</dbReference>
<dbReference type="SUPFAM" id="SSF54909">
    <property type="entry name" value="Dimeric alpha+beta barrel"/>
    <property type="match status" value="1"/>
</dbReference>
<dbReference type="OrthoDB" id="8968203at2"/>
<sequence>MAHYAVIWQYTEDQQVLNDAKAAHGVYLRELVSRGKIREAGPWQDGSGALLIFDVGDETELKALLEEDPYTSQGVVRQEQIFPWKVVIGPLAP</sequence>
<organism evidence="3 4">
    <name type="scientific">Blastococcus tunisiensis</name>
    <dbReference type="NCBI Taxonomy" id="1798228"/>
    <lineage>
        <taxon>Bacteria</taxon>
        <taxon>Bacillati</taxon>
        <taxon>Actinomycetota</taxon>
        <taxon>Actinomycetes</taxon>
        <taxon>Geodermatophilales</taxon>
        <taxon>Geodermatophilaceae</taxon>
        <taxon>Blastococcus</taxon>
    </lineage>
</organism>
<gene>
    <name evidence="3" type="ORF">SAMN05216574_12266</name>
</gene>